<accession>A0A8E2JMY5</accession>
<dbReference type="InterPro" id="IPR027443">
    <property type="entry name" value="IPNS-like_sf"/>
</dbReference>
<dbReference type="PANTHER" id="PTHR47990">
    <property type="entry name" value="2-OXOGLUTARATE (2OG) AND FE(II)-DEPENDENT OXYGENASE SUPERFAMILY PROTEIN-RELATED"/>
    <property type="match status" value="1"/>
</dbReference>
<dbReference type="SUPFAM" id="SSF51197">
    <property type="entry name" value="Clavaminate synthase-like"/>
    <property type="match status" value="1"/>
</dbReference>
<feature type="domain" description="Fe2OG dioxygenase" evidence="2">
    <location>
        <begin position="1"/>
        <end position="108"/>
    </location>
</feature>
<dbReference type="InterPro" id="IPR050231">
    <property type="entry name" value="Iron_ascorbate_oxido_reductase"/>
</dbReference>
<dbReference type="Proteomes" id="UP000250140">
    <property type="component" value="Unassembled WGS sequence"/>
</dbReference>
<organism evidence="3 4">
    <name type="scientific">Glonium stellatum</name>
    <dbReference type="NCBI Taxonomy" id="574774"/>
    <lineage>
        <taxon>Eukaryota</taxon>
        <taxon>Fungi</taxon>
        <taxon>Dikarya</taxon>
        <taxon>Ascomycota</taxon>
        <taxon>Pezizomycotina</taxon>
        <taxon>Dothideomycetes</taxon>
        <taxon>Pleosporomycetidae</taxon>
        <taxon>Gloniales</taxon>
        <taxon>Gloniaceae</taxon>
        <taxon>Glonium</taxon>
    </lineage>
</organism>
<dbReference type="Pfam" id="PF03171">
    <property type="entry name" value="2OG-FeII_Oxy"/>
    <property type="match status" value="1"/>
</dbReference>
<evidence type="ECO:0000313" key="3">
    <source>
        <dbReference type="EMBL" id="OCL03002.1"/>
    </source>
</evidence>
<evidence type="ECO:0000259" key="2">
    <source>
        <dbReference type="PROSITE" id="PS51471"/>
    </source>
</evidence>
<name>A0A8E2JMY5_9PEZI</name>
<reference evidence="3 4" key="1">
    <citation type="journal article" date="2016" name="Nat. Commun.">
        <title>Ectomycorrhizal ecology is imprinted in the genome of the dominant symbiotic fungus Cenococcum geophilum.</title>
        <authorList>
            <consortium name="DOE Joint Genome Institute"/>
            <person name="Peter M."/>
            <person name="Kohler A."/>
            <person name="Ohm R.A."/>
            <person name="Kuo A."/>
            <person name="Krutzmann J."/>
            <person name="Morin E."/>
            <person name="Arend M."/>
            <person name="Barry K.W."/>
            <person name="Binder M."/>
            <person name="Choi C."/>
            <person name="Clum A."/>
            <person name="Copeland A."/>
            <person name="Grisel N."/>
            <person name="Haridas S."/>
            <person name="Kipfer T."/>
            <person name="LaButti K."/>
            <person name="Lindquist E."/>
            <person name="Lipzen A."/>
            <person name="Maire R."/>
            <person name="Meier B."/>
            <person name="Mihaltcheva S."/>
            <person name="Molinier V."/>
            <person name="Murat C."/>
            <person name="Poggeler S."/>
            <person name="Quandt C.A."/>
            <person name="Sperisen C."/>
            <person name="Tritt A."/>
            <person name="Tisserant E."/>
            <person name="Crous P.W."/>
            <person name="Henrissat B."/>
            <person name="Nehls U."/>
            <person name="Egli S."/>
            <person name="Spatafora J.W."/>
            <person name="Grigoriev I.V."/>
            <person name="Martin F.M."/>
        </authorList>
    </citation>
    <scope>NUCLEOTIDE SEQUENCE [LARGE SCALE GENOMIC DNA]</scope>
    <source>
        <strain evidence="3 4">CBS 207.34</strain>
    </source>
</reference>
<comment type="similarity">
    <text evidence="1">Belongs to the iron/ascorbate-dependent oxidoreductase family.</text>
</comment>
<dbReference type="EMBL" id="KV750836">
    <property type="protein sequence ID" value="OCL03002.1"/>
    <property type="molecule type" value="Genomic_DNA"/>
</dbReference>
<dbReference type="InterPro" id="IPR044861">
    <property type="entry name" value="IPNS-like_FE2OG_OXY"/>
</dbReference>
<keyword evidence="4" id="KW-1185">Reference proteome</keyword>
<protein>
    <submittedName>
        <fullName evidence="3">Clavaminate synthase-like protein</fullName>
    </submittedName>
</protein>
<dbReference type="PROSITE" id="PS51471">
    <property type="entry name" value="FE2OG_OXY"/>
    <property type="match status" value="1"/>
</dbReference>
<evidence type="ECO:0000313" key="4">
    <source>
        <dbReference type="Proteomes" id="UP000250140"/>
    </source>
</evidence>
<dbReference type="InterPro" id="IPR005123">
    <property type="entry name" value="Oxoglu/Fe-dep_dioxygenase_dom"/>
</dbReference>
<gene>
    <name evidence="3" type="ORF">AOQ84DRAFT_357113</name>
</gene>
<proteinExistence type="inferred from homology"/>
<sequence length="155" mass="17236">MRMIGYPALDAAERPEAGAGDDAEQFSCGEHTDYGCVTLLLADETRGALQVQLKDGTWIDADPVPGAFVVNIGDMMETWTNGLWKSTRHRVIHRGEGFRVSVPFFYEPDWDAVVRPLKKCVERTGGVPLYPPVKYGDHLTQKTLSNFYSGEKKDG</sequence>
<dbReference type="Gene3D" id="2.60.120.330">
    <property type="entry name" value="B-lactam Antibiotic, Isopenicillin N Synthase, Chain"/>
    <property type="match status" value="1"/>
</dbReference>
<evidence type="ECO:0000256" key="1">
    <source>
        <dbReference type="ARBA" id="ARBA00008056"/>
    </source>
</evidence>
<dbReference type="AlphaFoldDB" id="A0A8E2JMY5"/>
<dbReference type="OrthoDB" id="288590at2759"/>